<feature type="transmembrane region" description="Helical" evidence="8">
    <location>
        <begin position="40"/>
        <end position="60"/>
    </location>
</feature>
<feature type="transmembrane region" description="Helical" evidence="8">
    <location>
        <begin position="92"/>
        <end position="114"/>
    </location>
</feature>
<dbReference type="GO" id="GO:0005886">
    <property type="term" value="C:plasma membrane"/>
    <property type="evidence" value="ECO:0007669"/>
    <property type="project" value="UniProtKB-SubCell"/>
</dbReference>
<keyword evidence="4" id="KW-0997">Cell inner membrane</keyword>
<gene>
    <name evidence="9" type="ORF">SAMN02982996_01866</name>
</gene>
<dbReference type="NCBIfam" id="NF002494">
    <property type="entry name" value="PRK01821.1"/>
    <property type="match status" value="1"/>
</dbReference>
<comment type="subcellular location">
    <subcellularLocation>
        <location evidence="1">Cell inner membrane</location>
        <topology evidence="1">Multi-pass membrane protein</topology>
    </subcellularLocation>
    <subcellularLocation>
        <location evidence="8">Cell membrane</location>
        <topology evidence="8">Multi-pass membrane protein</topology>
    </subcellularLocation>
</comment>
<evidence type="ECO:0000256" key="4">
    <source>
        <dbReference type="ARBA" id="ARBA00022519"/>
    </source>
</evidence>
<comment type="similarity">
    <text evidence="2 8">Belongs to the UPF0299 family.</text>
</comment>
<dbReference type="Proteomes" id="UP000187280">
    <property type="component" value="Unassembled WGS sequence"/>
</dbReference>
<feature type="transmembrane region" description="Helical" evidence="8">
    <location>
        <begin position="12"/>
        <end position="34"/>
    </location>
</feature>
<dbReference type="Pfam" id="PF03788">
    <property type="entry name" value="LrgA"/>
    <property type="match status" value="1"/>
</dbReference>
<dbReference type="GeneID" id="97764740"/>
<dbReference type="PANTHER" id="PTHR33931">
    <property type="entry name" value="HOLIN-LIKE PROTEIN CIDA-RELATED"/>
    <property type="match status" value="1"/>
</dbReference>
<dbReference type="HAMAP" id="MF_01144">
    <property type="entry name" value="UPF0299"/>
    <property type="match status" value="1"/>
</dbReference>
<dbReference type="RefSeq" id="WP_026743327.1">
    <property type="nucleotide sequence ID" value="NZ_FNQS01000005.1"/>
</dbReference>
<keyword evidence="10" id="KW-1185">Reference proteome</keyword>
<name>A0A1H4BYU5_9GAMM</name>
<evidence type="ECO:0000256" key="3">
    <source>
        <dbReference type="ARBA" id="ARBA00022475"/>
    </source>
</evidence>
<dbReference type="eggNOG" id="COG1380">
    <property type="taxonomic scope" value="Bacteria"/>
</dbReference>
<sequence length="139" mass="15522">MRNTITLCWQYLRAFVLIYLCLYAGNTISALLPITIPGSIIGMLILFALLSSQILPADWVRPGCHVLIRYMALLFVPIGVGVMSYFDLLRSQFGPIVVSCLISTLIVMVVVGYCTQIMHRERTLPGTRTPQAAKEKEQC</sequence>
<keyword evidence="6 8" id="KW-1133">Transmembrane helix</keyword>
<keyword evidence="3 8" id="KW-1003">Cell membrane</keyword>
<protein>
    <recommendedName>
        <fullName evidence="8">UPF0299 membrane protein SAMN02982996_01866</fullName>
    </recommendedName>
</protein>
<accession>A0A1H4BYU5</accession>
<reference evidence="9 10" key="1">
    <citation type="submission" date="2016-10" db="EMBL/GenBank/DDBJ databases">
        <authorList>
            <person name="de Groot N.N."/>
        </authorList>
    </citation>
    <scope>NUCLEOTIDE SEQUENCE [LARGE SCALE GENOMIC DNA]</scope>
    <source>
        <strain evidence="9 10">ATCC 29281</strain>
    </source>
</reference>
<evidence type="ECO:0000256" key="6">
    <source>
        <dbReference type="ARBA" id="ARBA00022989"/>
    </source>
</evidence>
<proteinExistence type="inferred from homology"/>
<dbReference type="PANTHER" id="PTHR33931:SF5">
    <property type="entry name" value="UPF0299 MEMBRANE PROTEIN YOHJ"/>
    <property type="match status" value="1"/>
</dbReference>
<keyword evidence="5 8" id="KW-0812">Transmembrane</keyword>
<evidence type="ECO:0000313" key="9">
    <source>
        <dbReference type="EMBL" id="SEA53243.1"/>
    </source>
</evidence>
<dbReference type="STRING" id="71657.SAMN02982996_01866"/>
<dbReference type="InterPro" id="IPR022957">
    <property type="entry name" value="Uncharacterised_UPF0299"/>
</dbReference>
<feature type="transmembrane region" description="Helical" evidence="8">
    <location>
        <begin position="67"/>
        <end position="86"/>
    </location>
</feature>
<evidence type="ECO:0000256" key="8">
    <source>
        <dbReference type="HAMAP-Rule" id="MF_01144"/>
    </source>
</evidence>
<organism evidence="9 10">
    <name type="scientific">Lonsdalea quercina</name>
    <dbReference type="NCBI Taxonomy" id="71657"/>
    <lineage>
        <taxon>Bacteria</taxon>
        <taxon>Pseudomonadati</taxon>
        <taxon>Pseudomonadota</taxon>
        <taxon>Gammaproteobacteria</taxon>
        <taxon>Enterobacterales</taxon>
        <taxon>Pectobacteriaceae</taxon>
        <taxon>Lonsdalea</taxon>
    </lineage>
</organism>
<evidence type="ECO:0000313" key="10">
    <source>
        <dbReference type="Proteomes" id="UP000187280"/>
    </source>
</evidence>
<evidence type="ECO:0000256" key="5">
    <source>
        <dbReference type="ARBA" id="ARBA00022692"/>
    </source>
</evidence>
<keyword evidence="7 8" id="KW-0472">Membrane</keyword>
<dbReference type="EMBL" id="FNQS01000005">
    <property type="protein sequence ID" value="SEA53243.1"/>
    <property type="molecule type" value="Genomic_DNA"/>
</dbReference>
<evidence type="ECO:0000256" key="2">
    <source>
        <dbReference type="ARBA" id="ARBA00006979"/>
    </source>
</evidence>
<evidence type="ECO:0000256" key="7">
    <source>
        <dbReference type="ARBA" id="ARBA00023136"/>
    </source>
</evidence>
<dbReference type="AlphaFoldDB" id="A0A1H4BYU5"/>
<evidence type="ECO:0000256" key="1">
    <source>
        <dbReference type="ARBA" id="ARBA00004429"/>
    </source>
</evidence>
<dbReference type="InterPro" id="IPR005538">
    <property type="entry name" value="LrgA/CidA"/>
</dbReference>